<dbReference type="PANTHER" id="PTHR46951:SF2">
    <property type="entry name" value="BED-TYPE DOMAIN-CONTAINING PROTEIN"/>
    <property type="match status" value="1"/>
</dbReference>
<feature type="compositionally biased region" description="Low complexity" evidence="1">
    <location>
        <begin position="194"/>
        <end position="204"/>
    </location>
</feature>
<reference evidence="3" key="1">
    <citation type="journal article" date="2019" name="Nat. Commun.">
        <title>The genome of broomcorn millet.</title>
        <authorList>
            <person name="Zou C."/>
            <person name="Miki D."/>
            <person name="Li D."/>
            <person name="Tang Q."/>
            <person name="Xiao L."/>
            <person name="Rajput S."/>
            <person name="Deng P."/>
            <person name="Jia W."/>
            <person name="Huang R."/>
            <person name="Zhang M."/>
            <person name="Sun Y."/>
            <person name="Hu J."/>
            <person name="Fu X."/>
            <person name="Schnable P.S."/>
            <person name="Li F."/>
            <person name="Zhang H."/>
            <person name="Feng B."/>
            <person name="Zhu X."/>
            <person name="Liu R."/>
            <person name="Schnable J.C."/>
            <person name="Zhu J.-K."/>
            <person name="Zhang H."/>
        </authorList>
    </citation>
    <scope>NUCLEOTIDE SEQUENCE [LARGE SCALE GENOMIC DNA]</scope>
</reference>
<dbReference type="InterPro" id="IPR003903">
    <property type="entry name" value="UIM_dom"/>
</dbReference>
<feature type="region of interest" description="Disordered" evidence="1">
    <location>
        <begin position="28"/>
        <end position="50"/>
    </location>
</feature>
<dbReference type="Proteomes" id="UP000275267">
    <property type="component" value="Unassembled WGS sequence"/>
</dbReference>
<dbReference type="OrthoDB" id="692459at2759"/>
<feature type="region of interest" description="Disordered" evidence="1">
    <location>
        <begin position="190"/>
        <end position="209"/>
    </location>
</feature>
<dbReference type="EMBL" id="PQIB02000010">
    <property type="protein sequence ID" value="RLM91206.1"/>
    <property type="molecule type" value="Genomic_DNA"/>
</dbReference>
<keyword evidence="3" id="KW-1185">Reference proteome</keyword>
<proteinExistence type="predicted"/>
<dbReference type="AlphaFoldDB" id="A0A3L6QWV2"/>
<feature type="compositionally biased region" description="Acidic residues" evidence="1">
    <location>
        <begin position="508"/>
        <end position="517"/>
    </location>
</feature>
<comment type="caution">
    <text evidence="2">The sequence shown here is derived from an EMBL/GenBank/DDBJ whole genome shotgun (WGS) entry which is preliminary data.</text>
</comment>
<protein>
    <recommendedName>
        <fullName evidence="4">BED-type domain-containing protein</fullName>
    </recommendedName>
</protein>
<evidence type="ECO:0008006" key="4">
    <source>
        <dbReference type="Google" id="ProtNLM"/>
    </source>
</evidence>
<evidence type="ECO:0000256" key="1">
    <source>
        <dbReference type="SAM" id="MobiDB-lite"/>
    </source>
</evidence>
<gene>
    <name evidence="2" type="ORF">C2845_PM08G27720</name>
</gene>
<organism evidence="2 3">
    <name type="scientific">Panicum miliaceum</name>
    <name type="common">Proso millet</name>
    <name type="synonym">Broomcorn millet</name>
    <dbReference type="NCBI Taxonomy" id="4540"/>
    <lineage>
        <taxon>Eukaryota</taxon>
        <taxon>Viridiplantae</taxon>
        <taxon>Streptophyta</taxon>
        <taxon>Embryophyta</taxon>
        <taxon>Tracheophyta</taxon>
        <taxon>Spermatophyta</taxon>
        <taxon>Magnoliopsida</taxon>
        <taxon>Liliopsida</taxon>
        <taxon>Poales</taxon>
        <taxon>Poaceae</taxon>
        <taxon>PACMAD clade</taxon>
        <taxon>Panicoideae</taxon>
        <taxon>Panicodae</taxon>
        <taxon>Paniceae</taxon>
        <taxon>Panicinae</taxon>
        <taxon>Panicum</taxon>
        <taxon>Panicum sect. Panicum</taxon>
    </lineage>
</organism>
<name>A0A3L6QWV2_PANMI</name>
<dbReference type="PANTHER" id="PTHR46951">
    <property type="entry name" value="BED-TYPE DOMAIN-CONTAINING PROTEIN"/>
    <property type="match status" value="1"/>
</dbReference>
<accession>A0A3L6QWV2</accession>
<dbReference type="PROSITE" id="PS50330">
    <property type="entry name" value="UIM"/>
    <property type="match status" value="1"/>
</dbReference>
<evidence type="ECO:0000313" key="3">
    <source>
        <dbReference type="Proteomes" id="UP000275267"/>
    </source>
</evidence>
<feature type="region of interest" description="Disordered" evidence="1">
    <location>
        <begin position="508"/>
        <end position="571"/>
    </location>
</feature>
<sequence length="763" mass="83306">MAHNRALMATGGNGEDADVAIIAASSSASNSKGKGVPRASAAAKRQGSTSTTTNIANEVVCEDGRPVKLKGPIEYVWSHGERYKTNGFRCFYCTIAIAGGGATRFRQHLGGISGNVVSCPKVPRFVKELMVDEVTKRNIRSKKNTYIKHFIQREVMAASRNYGTYGSTRIPLDEEAQIQMAMRESLREHALQHGSPPSVGKASGSGAGSCTANHQSKIDRFYKSPGLKCTLEWMLCSLGVLEKSLGKLGQSGSMLMIFLKEKADCPYFQAAVKLSQDLGDGVHIPRGKEIHGPLLDRNFDDVEAHLAEFKEDWNEYGVTIMLHAMMKEKIGAAALDPKTIYTSKLAKSPKCKHVVTLTFKKLACSSSKASATIDQYILFRKQGKLFGGEEARRSALNGRLRIQLFEAEMQSLQDMQCHRESDSDPCSILMDCAMYDEDNPIMDWLCNSRSESVLTLDEYVDSDLELEPSSPSTFIVEELGMNEVEVAALKNRIFPKKSGNKRRLQFEEEDIADDVESDSTQGSQPYIDLGDSSSDDGGGDNGHDDDGDIERDCGEECADGGPNNDGGAENIKIAPLRLRSKRLKKVSCLYPSEKDPIGPCAGVPPPPAVTPTQADGAGWVRRPIRAPGRARILPVTQRHRVHCLCLCFCERDRRLGRLASTHPFPQVARSIGVRSGIYSAGKATPAGRPGSSYGVVQAGPPATLRTRMVKERAAETSRAVRFAADRALRARACCVQQRLDGSWIMTRPGLAVGPKQRSKDGDR</sequence>
<feature type="compositionally biased region" description="Acidic residues" evidence="1">
    <location>
        <begin position="533"/>
        <end position="558"/>
    </location>
</feature>
<evidence type="ECO:0000313" key="2">
    <source>
        <dbReference type="EMBL" id="RLM91206.1"/>
    </source>
</evidence>